<dbReference type="RefSeq" id="XP_003326172.1">
    <property type="nucleotide sequence ID" value="XM_003326124.1"/>
</dbReference>
<accession>E3KB40</accession>
<dbReference type="VEuPathDB" id="FungiDB:PGTG_08002"/>
<dbReference type="Proteomes" id="UP000008783">
    <property type="component" value="Unassembled WGS sequence"/>
</dbReference>
<evidence type="ECO:0000256" key="2">
    <source>
        <dbReference type="ARBA" id="ARBA00022670"/>
    </source>
</evidence>
<evidence type="ECO:0000256" key="4">
    <source>
        <dbReference type="SAM" id="MobiDB-lite"/>
    </source>
</evidence>
<dbReference type="GeneID" id="10533461"/>
<name>E3KB40_PUCGT</name>
<dbReference type="PANTHER" id="PTHR12378:SF80">
    <property type="entry name" value="IP06716P-RELATED"/>
    <property type="match status" value="1"/>
</dbReference>
<dbReference type="PROSITE" id="PS51858">
    <property type="entry name" value="PPPDE"/>
    <property type="match status" value="1"/>
</dbReference>
<keyword evidence="3" id="KW-0378">Hydrolase</keyword>
<dbReference type="EMBL" id="DS178279">
    <property type="protein sequence ID" value="EFP81753.1"/>
    <property type="molecule type" value="Genomic_DNA"/>
</dbReference>
<dbReference type="PANTHER" id="PTHR12378">
    <property type="entry name" value="DESUMOYLATING ISOPEPTIDASE"/>
    <property type="match status" value="1"/>
</dbReference>
<dbReference type="SMART" id="SM01179">
    <property type="entry name" value="DUF862"/>
    <property type="match status" value="1"/>
</dbReference>
<feature type="compositionally biased region" description="Polar residues" evidence="4">
    <location>
        <begin position="372"/>
        <end position="388"/>
    </location>
</feature>
<evidence type="ECO:0000313" key="7">
    <source>
        <dbReference type="Proteomes" id="UP000008783"/>
    </source>
</evidence>
<reference key="1">
    <citation type="submission" date="2007-01" db="EMBL/GenBank/DDBJ databases">
        <title>The Genome Sequence of Puccinia graminis f. sp. tritici Strain CRL 75-36-700-3.</title>
        <authorList>
            <consortium name="The Broad Institute Genome Sequencing Platform"/>
            <person name="Birren B."/>
            <person name="Lander E."/>
            <person name="Galagan J."/>
            <person name="Nusbaum C."/>
            <person name="Devon K."/>
            <person name="Cuomo C."/>
            <person name="Jaffe D."/>
            <person name="Butler J."/>
            <person name="Alvarez P."/>
            <person name="Gnerre S."/>
            <person name="Grabherr M."/>
            <person name="Mauceli E."/>
            <person name="Brockman W."/>
            <person name="Young S."/>
            <person name="LaButti K."/>
            <person name="Sykes S."/>
            <person name="DeCaprio D."/>
            <person name="Crawford M."/>
            <person name="Koehrsen M."/>
            <person name="Engels R."/>
            <person name="Montgomery P."/>
            <person name="Pearson M."/>
            <person name="Howarth C."/>
            <person name="Larson L."/>
            <person name="White J."/>
            <person name="Zeng Q."/>
            <person name="Kodira C."/>
            <person name="Yandava C."/>
            <person name="Alvarado L."/>
            <person name="O'Leary S."/>
            <person name="Szabo L."/>
            <person name="Dean R."/>
            <person name="Schein J."/>
        </authorList>
    </citation>
    <scope>NUCLEOTIDE SEQUENCE</scope>
    <source>
        <strain>CRL 75-36-700-3</strain>
    </source>
</reference>
<evidence type="ECO:0000313" key="6">
    <source>
        <dbReference type="EMBL" id="EFP81753.1"/>
    </source>
</evidence>
<feature type="compositionally biased region" description="Acidic residues" evidence="4">
    <location>
        <begin position="352"/>
        <end position="364"/>
    </location>
</feature>
<dbReference type="Pfam" id="PF05903">
    <property type="entry name" value="Peptidase_C97"/>
    <property type="match status" value="2"/>
</dbReference>
<dbReference type="AlphaFoldDB" id="E3KB40"/>
<dbReference type="InterPro" id="IPR042266">
    <property type="entry name" value="PPPDE_sf"/>
</dbReference>
<dbReference type="InParanoid" id="E3KB40"/>
<keyword evidence="2" id="KW-0645">Protease</keyword>
<organism evidence="6 7">
    <name type="scientific">Puccinia graminis f. sp. tritici (strain CRL 75-36-700-3 / race SCCL)</name>
    <name type="common">Black stem rust fungus</name>
    <dbReference type="NCBI Taxonomy" id="418459"/>
    <lineage>
        <taxon>Eukaryota</taxon>
        <taxon>Fungi</taxon>
        <taxon>Dikarya</taxon>
        <taxon>Basidiomycota</taxon>
        <taxon>Pucciniomycotina</taxon>
        <taxon>Pucciniomycetes</taxon>
        <taxon>Pucciniales</taxon>
        <taxon>Pucciniaceae</taxon>
        <taxon>Puccinia</taxon>
    </lineage>
</organism>
<feature type="compositionally biased region" description="Low complexity" evidence="4">
    <location>
        <begin position="250"/>
        <end position="266"/>
    </location>
</feature>
<evidence type="ECO:0000256" key="3">
    <source>
        <dbReference type="ARBA" id="ARBA00022801"/>
    </source>
</evidence>
<feature type="domain" description="PPPDE" evidence="5">
    <location>
        <begin position="62"/>
        <end position="338"/>
    </location>
</feature>
<dbReference type="GO" id="GO:0101005">
    <property type="term" value="F:deubiquitinase activity"/>
    <property type="evidence" value="ECO:0000318"/>
    <property type="project" value="GO_Central"/>
</dbReference>
<dbReference type="KEGG" id="pgr:PGTG_08002"/>
<evidence type="ECO:0000259" key="5">
    <source>
        <dbReference type="PROSITE" id="PS51858"/>
    </source>
</evidence>
<dbReference type="InterPro" id="IPR008580">
    <property type="entry name" value="PPPDE_dom"/>
</dbReference>
<dbReference type="GO" id="GO:0006508">
    <property type="term" value="P:proteolysis"/>
    <property type="evidence" value="ECO:0007669"/>
    <property type="project" value="UniProtKB-KW"/>
</dbReference>
<comment type="similarity">
    <text evidence="1">Belongs to the DeSI family.</text>
</comment>
<feature type="region of interest" description="Disordered" evidence="4">
    <location>
        <begin position="187"/>
        <end position="266"/>
    </location>
</feature>
<proteinExistence type="inferred from homology"/>
<feature type="region of interest" description="Disordered" evidence="4">
    <location>
        <begin position="341"/>
        <end position="388"/>
    </location>
</feature>
<sequence>MATDHPLRLPQLPSTLQQQTPHHLILRPAKCSHLHLLPSSPTLLPPPIPDPNYPPPIDNRPVQVILVVYDLLPSGKLSDLAWLLGVGLYHTAVKIPAIGREIAFGGHAHPQTSGIFMLPIREDGEPSMPGLRWICEIDMGFVKTGDQFSTVDHPLRSQLSFASSLNFASAEDEESRRLIRPPPSAAKLINKYHSPGSPHHSAYPPTSMPELPSSPIHPIDQHYRSYASSSTSSDSHKSSSPPAPAPPLPASAYTPTTTNPKPAAPSSALTQIETLALILDQLEHSPDWHGTSYDLLKRNCNTFSDQLCILLTGKGAPKWINRAAAVGSSFPCLVPAEWIDPPIAPPPTDEFGNYEEEEEEEEEERIARQAPGYTSTRTRGATIPSPTL</sequence>
<reference evidence="7" key="2">
    <citation type="journal article" date="2011" name="Proc. Natl. Acad. Sci. U.S.A.">
        <title>Obligate biotrophy features unraveled by the genomic analysis of rust fungi.</title>
        <authorList>
            <person name="Duplessis S."/>
            <person name="Cuomo C.A."/>
            <person name="Lin Y.-C."/>
            <person name="Aerts A."/>
            <person name="Tisserant E."/>
            <person name="Veneault-Fourrey C."/>
            <person name="Joly D.L."/>
            <person name="Hacquard S."/>
            <person name="Amselem J."/>
            <person name="Cantarel B.L."/>
            <person name="Chiu R."/>
            <person name="Coutinho P.M."/>
            <person name="Feau N."/>
            <person name="Field M."/>
            <person name="Frey P."/>
            <person name="Gelhaye E."/>
            <person name="Goldberg J."/>
            <person name="Grabherr M.G."/>
            <person name="Kodira C.D."/>
            <person name="Kohler A."/>
            <person name="Kuees U."/>
            <person name="Lindquist E.A."/>
            <person name="Lucas S.M."/>
            <person name="Mago R."/>
            <person name="Mauceli E."/>
            <person name="Morin E."/>
            <person name="Murat C."/>
            <person name="Pangilinan J.L."/>
            <person name="Park R."/>
            <person name="Pearson M."/>
            <person name="Quesneville H."/>
            <person name="Rouhier N."/>
            <person name="Sakthikumar S."/>
            <person name="Salamov A.A."/>
            <person name="Schmutz J."/>
            <person name="Selles B."/>
            <person name="Shapiro H."/>
            <person name="Tanguay P."/>
            <person name="Tuskan G.A."/>
            <person name="Henrissat B."/>
            <person name="Van de Peer Y."/>
            <person name="Rouze P."/>
            <person name="Ellis J.G."/>
            <person name="Dodds P.N."/>
            <person name="Schein J.E."/>
            <person name="Zhong S."/>
            <person name="Hamelin R.C."/>
            <person name="Grigoriev I.V."/>
            <person name="Szabo L.J."/>
            <person name="Martin F."/>
        </authorList>
    </citation>
    <scope>NUCLEOTIDE SEQUENCE [LARGE SCALE GENOMIC DNA]</scope>
    <source>
        <strain evidence="7">CRL 75-36-700-3 / race SCCL</strain>
    </source>
</reference>
<dbReference type="Gene3D" id="3.90.1720.30">
    <property type="entry name" value="PPPDE domains"/>
    <property type="match status" value="2"/>
</dbReference>
<dbReference type="FunCoup" id="E3KB40">
    <property type="interactions" value="96"/>
</dbReference>
<dbReference type="OMA" id="VYHSSVQ"/>
<dbReference type="OrthoDB" id="2506711at2759"/>
<dbReference type="eggNOG" id="KOG0324">
    <property type="taxonomic scope" value="Eukaryota"/>
</dbReference>
<keyword evidence="7" id="KW-1185">Reference proteome</keyword>
<dbReference type="HOGENOM" id="CLU_715966_0_0_1"/>
<protein>
    <recommendedName>
        <fullName evidence="5">PPPDE domain-containing protein</fullName>
    </recommendedName>
</protein>
<dbReference type="STRING" id="418459.E3KB40"/>
<evidence type="ECO:0000256" key="1">
    <source>
        <dbReference type="ARBA" id="ARBA00008140"/>
    </source>
</evidence>
<gene>
    <name evidence="6" type="ORF">PGTG_08002</name>
</gene>